<feature type="transmembrane region" description="Helical" evidence="4">
    <location>
        <begin position="60"/>
        <end position="83"/>
    </location>
</feature>
<gene>
    <name evidence="5" type="ORF">EMPS_10743</name>
</gene>
<evidence type="ECO:0008006" key="7">
    <source>
        <dbReference type="Google" id="ProtNLM"/>
    </source>
</evidence>
<comment type="caution">
    <text evidence="5">The sequence shown here is derived from an EMBL/GenBank/DDBJ whole genome shotgun (WGS) entry which is preliminary data.</text>
</comment>
<dbReference type="PANTHER" id="PTHR11360:SF284">
    <property type="entry name" value="EG:103B4.3 PROTEIN-RELATED"/>
    <property type="match status" value="1"/>
</dbReference>
<evidence type="ECO:0000256" key="1">
    <source>
        <dbReference type="ARBA" id="ARBA00004141"/>
    </source>
</evidence>
<keyword evidence="4" id="KW-1133">Transmembrane helix</keyword>
<evidence type="ECO:0000256" key="2">
    <source>
        <dbReference type="ARBA" id="ARBA00006727"/>
    </source>
</evidence>
<protein>
    <recommendedName>
        <fullName evidence="7">Major facilitator superfamily (MFS) profile domain-containing protein</fullName>
    </recommendedName>
</protein>
<accession>A0A9P3M1H1</accession>
<feature type="transmembrane region" description="Helical" evidence="4">
    <location>
        <begin position="131"/>
        <end position="150"/>
    </location>
</feature>
<proteinExistence type="inferred from homology"/>
<dbReference type="Gene3D" id="1.20.1250.20">
    <property type="entry name" value="MFS general substrate transporter like domains"/>
    <property type="match status" value="1"/>
</dbReference>
<evidence type="ECO:0000313" key="5">
    <source>
        <dbReference type="EMBL" id="GJJ78384.1"/>
    </source>
</evidence>
<dbReference type="Pfam" id="PF07690">
    <property type="entry name" value="MFS_1"/>
    <property type="match status" value="1"/>
</dbReference>
<dbReference type="InterPro" id="IPR036259">
    <property type="entry name" value="MFS_trans_sf"/>
</dbReference>
<feature type="transmembrane region" description="Helical" evidence="4">
    <location>
        <begin position="220"/>
        <end position="239"/>
    </location>
</feature>
<comment type="subcellular location">
    <subcellularLocation>
        <location evidence="1">Membrane</location>
        <topology evidence="1">Multi-pass membrane protein</topology>
    </subcellularLocation>
</comment>
<keyword evidence="4" id="KW-0472">Membrane</keyword>
<name>A0A9P3M1H1_9FUNG</name>
<feature type="transmembrane region" description="Helical" evidence="4">
    <location>
        <begin position="103"/>
        <end position="124"/>
    </location>
</feature>
<reference evidence="5" key="2">
    <citation type="journal article" date="2022" name="Microbiol. Resour. Announc.">
        <title>Whole-Genome Sequence of Entomortierella parvispora E1425, a Mucoromycotan Fungus Associated with Burkholderiaceae-Related Endosymbiotic Bacteria.</title>
        <authorList>
            <person name="Herlambang A."/>
            <person name="Guo Y."/>
            <person name="Takashima Y."/>
            <person name="Narisawa K."/>
            <person name="Ohta H."/>
            <person name="Nishizawa T."/>
        </authorList>
    </citation>
    <scope>NUCLEOTIDE SEQUENCE</scope>
    <source>
        <strain evidence="5">E1425</strain>
    </source>
</reference>
<dbReference type="InterPro" id="IPR011701">
    <property type="entry name" value="MFS"/>
</dbReference>
<dbReference type="InterPro" id="IPR050327">
    <property type="entry name" value="Proton-linked_MCT"/>
</dbReference>
<dbReference type="Proteomes" id="UP000827284">
    <property type="component" value="Unassembled WGS sequence"/>
</dbReference>
<dbReference type="GO" id="GO:0016020">
    <property type="term" value="C:membrane"/>
    <property type="evidence" value="ECO:0007669"/>
    <property type="project" value="UniProtKB-SubCell"/>
</dbReference>
<reference evidence="5" key="1">
    <citation type="submission" date="2021-11" db="EMBL/GenBank/DDBJ databases">
        <authorList>
            <person name="Herlambang A."/>
            <person name="Guo Y."/>
            <person name="Takashima Y."/>
            <person name="Nishizawa T."/>
        </authorList>
    </citation>
    <scope>NUCLEOTIDE SEQUENCE</scope>
    <source>
        <strain evidence="5">E1425</strain>
    </source>
</reference>
<dbReference type="EMBL" id="BQFW01000015">
    <property type="protein sequence ID" value="GJJ78384.1"/>
    <property type="molecule type" value="Genomic_DNA"/>
</dbReference>
<organism evidence="5 6">
    <name type="scientific">Entomortierella parvispora</name>
    <dbReference type="NCBI Taxonomy" id="205924"/>
    <lineage>
        <taxon>Eukaryota</taxon>
        <taxon>Fungi</taxon>
        <taxon>Fungi incertae sedis</taxon>
        <taxon>Mucoromycota</taxon>
        <taxon>Mortierellomycotina</taxon>
        <taxon>Mortierellomycetes</taxon>
        <taxon>Mortierellales</taxon>
        <taxon>Mortierellaceae</taxon>
        <taxon>Entomortierella</taxon>
    </lineage>
</organism>
<feature type="transmembrane region" description="Helical" evidence="4">
    <location>
        <begin position="156"/>
        <end position="175"/>
    </location>
</feature>
<evidence type="ECO:0000256" key="3">
    <source>
        <dbReference type="SAM" id="MobiDB-lite"/>
    </source>
</evidence>
<feature type="compositionally biased region" description="Basic and acidic residues" evidence="3">
    <location>
        <begin position="256"/>
        <end position="266"/>
    </location>
</feature>
<dbReference type="PANTHER" id="PTHR11360">
    <property type="entry name" value="MONOCARBOXYLATE TRANSPORTER"/>
    <property type="match status" value="1"/>
</dbReference>
<dbReference type="AlphaFoldDB" id="A0A9P3M1H1"/>
<dbReference type="GO" id="GO:0022857">
    <property type="term" value="F:transmembrane transporter activity"/>
    <property type="evidence" value="ECO:0007669"/>
    <property type="project" value="InterPro"/>
</dbReference>
<feature type="region of interest" description="Disordered" evidence="3">
    <location>
        <begin position="248"/>
        <end position="272"/>
    </location>
</feature>
<evidence type="ECO:0000313" key="6">
    <source>
        <dbReference type="Proteomes" id="UP000827284"/>
    </source>
</evidence>
<evidence type="ECO:0000256" key="4">
    <source>
        <dbReference type="SAM" id="Phobius"/>
    </source>
</evidence>
<dbReference type="OrthoDB" id="5667at2759"/>
<dbReference type="SUPFAM" id="SSF103473">
    <property type="entry name" value="MFS general substrate transporter"/>
    <property type="match status" value="1"/>
</dbReference>
<keyword evidence="6" id="KW-1185">Reference proteome</keyword>
<feature type="transmembrane region" description="Helical" evidence="4">
    <location>
        <begin position="187"/>
        <end position="208"/>
    </location>
</feature>
<sequence length="351" mass="38460">MTGSQAASPSTSSHHTNHTDLVPSTALDNDRPLADSPDDGPSVIQNDAEQEEYPEGGYGWFVLAGSFVMAFWTIGVALCYGIFEEYFLDSQYFPNTSAQNLAWMGSVGMFSTWVVAPVIVVLNAHLGIRRVLWIGVFLTTSGLVCSSFIISSWQLYFTLSIPMGLGGCILYFTSTTVMLQYFYKRRALATGIASAGSSIGGTVLSPLMRYMMTELGYPSTARILGGMLFISVGIASCFIKPLAPLSGPNPTSDTESANRTDNKEEDGFTTSRPPIIVSRPEPKINLDFSVFKSLDYALLFVATFRACIHVPAYRHSLLCDLNWPHVDSVRVIGQPFYGHHHCFKNWIGLLG</sequence>
<keyword evidence="4" id="KW-0812">Transmembrane</keyword>
<comment type="similarity">
    <text evidence="2">Belongs to the major facilitator superfamily. Monocarboxylate porter (TC 2.A.1.13) family.</text>
</comment>
<feature type="region of interest" description="Disordered" evidence="3">
    <location>
        <begin position="1"/>
        <end position="45"/>
    </location>
</feature>